<protein>
    <submittedName>
        <fullName evidence="2">Uncharacterized protein</fullName>
    </submittedName>
</protein>
<gene>
    <name evidence="2" type="ORF">EI546_06720</name>
</gene>
<feature type="transmembrane region" description="Helical" evidence="1">
    <location>
        <begin position="30"/>
        <end position="49"/>
    </location>
</feature>
<evidence type="ECO:0000313" key="3">
    <source>
        <dbReference type="Proteomes" id="UP000285517"/>
    </source>
</evidence>
<dbReference type="AlphaFoldDB" id="A0A410G2H3"/>
<dbReference type="EMBL" id="CP034951">
    <property type="protein sequence ID" value="QAA81441.1"/>
    <property type="molecule type" value="Genomic_DNA"/>
</dbReference>
<dbReference type="Proteomes" id="UP000285517">
    <property type="component" value="Chromosome"/>
</dbReference>
<keyword evidence="1" id="KW-1133">Transmembrane helix</keyword>
<evidence type="ECO:0000313" key="2">
    <source>
        <dbReference type="EMBL" id="QAA81441.1"/>
    </source>
</evidence>
<keyword evidence="1" id="KW-0812">Transmembrane</keyword>
<reference evidence="2 3" key="1">
    <citation type="submission" date="2019-01" db="EMBL/GenBank/DDBJ databases">
        <title>Complete genome sequencing of Aequorivita sp. H23M31.</title>
        <authorList>
            <person name="Bae J.-W."/>
        </authorList>
    </citation>
    <scope>NUCLEOTIDE SEQUENCE [LARGE SCALE GENOMIC DNA]</scope>
    <source>
        <strain evidence="2 3">H23M31</strain>
    </source>
</reference>
<keyword evidence="3" id="KW-1185">Reference proteome</keyword>
<proteinExistence type="predicted"/>
<name>A0A410G2H3_9FLAO</name>
<sequence>MDRNYLLIAVAIILIVMGIRELNDINISDGSLLSIIGGIAFVLLGVVNLRSAKKKEEDNASS</sequence>
<dbReference type="KEGG" id="aev:EI546_06720"/>
<keyword evidence="1" id="KW-0472">Membrane</keyword>
<dbReference type="RefSeq" id="WP_128249829.1">
    <property type="nucleotide sequence ID" value="NZ_CP034951.1"/>
</dbReference>
<accession>A0A410G2H3</accession>
<organism evidence="2 3">
    <name type="scientific">Aequorivita ciconiae</name>
    <dbReference type="NCBI Taxonomy" id="2494375"/>
    <lineage>
        <taxon>Bacteria</taxon>
        <taxon>Pseudomonadati</taxon>
        <taxon>Bacteroidota</taxon>
        <taxon>Flavobacteriia</taxon>
        <taxon>Flavobacteriales</taxon>
        <taxon>Flavobacteriaceae</taxon>
        <taxon>Aequorivita</taxon>
    </lineage>
</organism>
<evidence type="ECO:0000256" key="1">
    <source>
        <dbReference type="SAM" id="Phobius"/>
    </source>
</evidence>